<keyword evidence="1" id="KW-0175">Coiled coil</keyword>
<dbReference type="CDD" id="cd09272">
    <property type="entry name" value="RNase_HI_RT_Ty1"/>
    <property type="match status" value="1"/>
</dbReference>
<feature type="coiled-coil region" evidence="1">
    <location>
        <begin position="855"/>
        <end position="892"/>
    </location>
</feature>
<organism evidence="4">
    <name type="scientific">Tanacetum cinerariifolium</name>
    <name type="common">Dalmatian daisy</name>
    <name type="synonym">Chrysanthemum cinerariifolium</name>
    <dbReference type="NCBI Taxonomy" id="118510"/>
    <lineage>
        <taxon>Eukaryota</taxon>
        <taxon>Viridiplantae</taxon>
        <taxon>Streptophyta</taxon>
        <taxon>Embryophyta</taxon>
        <taxon>Tracheophyta</taxon>
        <taxon>Spermatophyta</taxon>
        <taxon>Magnoliopsida</taxon>
        <taxon>eudicotyledons</taxon>
        <taxon>Gunneridae</taxon>
        <taxon>Pentapetalae</taxon>
        <taxon>asterids</taxon>
        <taxon>campanulids</taxon>
        <taxon>Asterales</taxon>
        <taxon>Asteraceae</taxon>
        <taxon>Asteroideae</taxon>
        <taxon>Anthemideae</taxon>
        <taxon>Anthemidinae</taxon>
        <taxon>Tanacetum</taxon>
    </lineage>
</organism>
<evidence type="ECO:0000259" key="3">
    <source>
        <dbReference type="Pfam" id="PF07727"/>
    </source>
</evidence>
<gene>
    <name evidence="4" type="ORF">Tci_286998</name>
</gene>
<feature type="compositionally biased region" description="Basic and acidic residues" evidence="2">
    <location>
        <begin position="38"/>
        <end position="52"/>
    </location>
</feature>
<dbReference type="PANTHER" id="PTHR11439:SF495">
    <property type="entry name" value="REVERSE TRANSCRIPTASE, RNA-DEPENDENT DNA POLYMERASE-RELATED"/>
    <property type="match status" value="1"/>
</dbReference>
<dbReference type="Pfam" id="PF07727">
    <property type="entry name" value="RVT_2"/>
    <property type="match status" value="1"/>
</dbReference>
<sequence>MWSSGFTNPQNTNGDAAFDEKEPKSKVNVSLTSSAQSKKHDDKTKKEAKGKSPVESSTGYRNLSEEFEDFSDNSINMVNVAGTLVLTVGQFSTNSTNTFSAAGPSNVVASLTYGKSSCIDASQYPDDPDMLELKDITYTDDDDDVGAEADLNNLETSITVSRILTTRVHKDHPMTQIIGDLSSATQTRSMTRVAKDQGIKRMKKASWSGTKLDLLHKDIHKQRELSAFLYGTIEIEVYVYQPLGFKDPDHPNKVYKVVKALYGLHQAPGAWYETLANYLLQNRFQRGKIDQTLFIKRQKGNILLIQIYVDDIIFGSTNKDLCKAFEKIMKDKFQMSSKGELTFFLGLQVKQKKDGIFISQDKYVAEILRNFRLTDGKSASTPIDIKKPLLKDPDGKDVDVHTYRSMIGSLMYLTLSRPDIMFAVYACARFQVTPKASHLHAVKMIFRYLKGKPYLGLWYPKDSAFDLVAYSDSDYAGASLDRKSTTRGCQFLRCKLISWQCKKQTIVATSSTEAEYVAPAICCTQYALTVNPNIYVSCIKQFWTTVAVKKVNNVTRLQALVKKKKVVVTEASIRDAFRLDDAEVQEVRDEGADEVPVGDVNVEGAAEGIVSSANDVVPTADEEPSISPPTSPTPSPQPSQDIPFTSQRVKKLERRNKDKVLKLRKLQKVRTPQRIDTSNDIVMDDVSNQERMNMDQDTEVVLEEDKYVDTDIVKDAQDAKIPAATLTAAPSRVIAAPNKRRKRVVIRDLEESSLSIIIPAETKSKDKGKWILVEEPKPLKKQAQIEQDENYARELNAELNRNINWDEVIDHVNKKAKEDPAVKKYQALKRKPQTEAQARKNMIVYCWFQDGLLQGNRLNETLAEKAAKKKKLDEEIEELKRHLQIVSNKEDDVYTETTPLALKVPVVDYEIYNEHSKPYYKIKRADGSHQLYLSFISMLKNFNREDLEVLWRLVNERFATTKPKNFSGDFLMITLGAMFEKPDIHAQIWKNQRSVHGQAKVKIDRKYPLTKFTLNQMINNVRIEVKEEREVSLELLSQINAAKLNCCCQAKLRLLRQSAAAGARVKK</sequence>
<dbReference type="EMBL" id="BKCJ010092173">
    <property type="protein sequence ID" value="GEX15023.1"/>
    <property type="molecule type" value="Genomic_DNA"/>
</dbReference>
<evidence type="ECO:0000313" key="4">
    <source>
        <dbReference type="EMBL" id="GEX15023.1"/>
    </source>
</evidence>
<feature type="domain" description="Reverse transcriptase Ty1/copia-type" evidence="3">
    <location>
        <begin position="219"/>
        <end position="383"/>
    </location>
</feature>
<feature type="region of interest" description="Disordered" evidence="2">
    <location>
        <begin position="613"/>
        <end position="644"/>
    </location>
</feature>
<feature type="compositionally biased region" description="Pro residues" evidence="2">
    <location>
        <begin position="626"/>
        <end position="637"/>
    </location>
</feature>
<dbReference type="SUPFAM" id="SSF56672">
    <property type="entry name" value="DNA/RNA polymerases"/>
    <property type="match status" value="1"/>
</dbReference>
<protein>
    <submittedName>
        <fullName evidence="4">Uncharacterized mitochondrial protein AtMg00810-like</fullName>
    </submittedName>
</protein>
<feature type="compositionally biased region" description="Polar residues" evidence="2">
    <location>
        <begin position="1"/>
        <end position="14"/>
    </location>
</feature>
<dbReference type="InterPro" id="IPR043502">
    <property type="entry name" value="DNA/RNA_pol_sf"/>
</dbReference>
<accession>A0A699H0S6</accession>
<dbReference type="AlphaFoldDB" id="A0A699H0S6"/>
<name>A0A699H0S6_TANCI</name>
<proteinExistence type="predicted"/>
<evidence type="ECO:0000256" key="2">
    <source>
        <dbReference type="SAM" id="MobiDB-lite"/>
    </source>
</evidence>
<dbReference type="PANTHER" id="PTHR11439">
    <property type="entry name" value="GAG-POL-RELATED RETROTRANSPOSON"/>
    <property type="match status" value="1"/>
</dbReference>
<comment type="caution">
    <text evidence="4">The sequence shown here is derived from an EMBL/GenBank/DDBJ whole genome shotgun (WGS) entry which is preliminary data.</text>
</comment>
<feature type="compositionally biased region" description="Polar residues" evidence="2">
    <location>
        <begin position="27"/>
        <end position="36"/>
    </location>
</feature>
<dbReference type="InterPro" id="IPR013103">
    <property type="entry name" value="RVT_2"/>
</dbReference>
<reference evidence="4" key="1">
    <citation type="journal article" date="2019" name="Sci. Rep.">
        <title>Draft genome of Tanacetum cinerariifolium, the natural source of mosquito coil.</title>
        <authorList>
            <person name="Yamashiro T."/>
            <person name="Shiraishi A."/>
            <person name="Satake H."/>
            <person name="Nakayama K."/>
        </authorList>
    </citation>
    <scope>NUCLEOTIDE SEQUENCE</scope>
</reference>
<feature type="region of interest" description="Disordered" evidence="2">
    <location>
        <begin position="1"/>
        <end position="60"/>
    </location>
</feature>
<evidence type="ECO:0000256" key="1">
    <source>
        <dbReference type="SAM" id="Coils"/>
    </source>
</evidence>